<evidence type="ECO:0000256" key="1">
    <source>
        <dbReference type="ARBA" id="ARBA00010282"/>
    </source>
</evidence>
<accession>A0ABQ1PNA0</accession>
<dbReference type="Pfam" id="PF02657">
    <property type="entry name" value="SufE"/>
    <property type="match status" value="1"/>
</dbReference>
<comment type="similarity">
    <text evidence="1">Belongs to the SufE family.</text>
</comment>
<organism evidence="3 4">
    <name type="scientific">Tersicoccus solisilvae</name>
    <dbReference type="NCBI Taxonomy" id="1882339"/>
    <lineage>
        <taxon>Bacteria</taxon>
        <taxon>Bacillati</taxon>
        <taxon>Actinomycetota</taxon>
        <taxon>Actinomycetes</taxon>
        <taxon>Micrococcales</taxon>
        <taxon>Micrococcaceae</taxon>
        <taxon>Tersicoccus</taxon>
    </lineage>
</organism>
<proteinExistence type="inferred from homology"/>
<feature type="domain" description="Fe-S metabolism associated" evidence="2">
    <location>
        <begin position="34"/>
        <end position="159"/>
    </location>
</feature>
<evidence type="ECO:0000313" key="4">
    <source>
        <dbReference type="Proteomes" id="UP000597761"/>
    </source>
</evidence>
<dbReference type="SUPFAM" id="SSF82649">
    <property type="entry name" value="SufE/NifU"/>
    <property type="match status" value="1"/>
</dbReference>
<dbReference type="PANTHER" id="PTHR43597">
    <property type="entry name" value="SULFUR ACCEPTOR PROTEIN CSDE"/>
    <property type="match status" value="1"/>
</dbReference>
<dbReference type="EMBL" id="BMJI01000029">
    <property type="protein sequence ID" value="GGD00166.1"/>
    <property type="molecule type" value="Genomic_DNA"/>
</dbReference>
<name>A0ABQ1PNA0_9MICC</name>
<gene>
    <name evidence="3" type="ORF">GCM10011512_28770</name>
</gene>
<dbReference type="Gene3D" id="3.90.1010.10">
    <property type="match status" value="1"/>
</dbReference>
<keyword evidence="4" id="KW-1185">Reference proteome</keyword>
<dbReference type="PANTHER" id="PTHR43597:SF5">
    <property type="entry name" value="SUFE-LIKE PROTEIN 2, CHLOROPLASTIC"/>
    <property type="match status" value="1"/>
</dbReference>
<dbReference type="InterPro" id="IPR003808">
    <property type="entry name" value="Fe-S_metab-assoc_dom"/>
</dbReference>
<dbReference type="Proteomes" id="UP000597761">
    <property type="component" value="Unassembled WGS sequence"/>
</dbReference>
<protein>
    <submittedName>
        <fullName evidence="3">Cysteine desufuration protein SufE</fullName>
    </submittedName>
</protein>
<evidence type="ECO:0000259" key="2">
    <source>
        <dbReference type="Pfam" id="PF02657"/>
    </source>
</evidence>
<comment type="caution">
    <text evidence="3">The sequence shown here is derived from an EMBL/GenBank/DDBJ whole genome shotgun (WGS) entry which is preliminary data.</text>
</comment>
<reference evidence="4" key="1">
    <citation type="journal article" date="2019" name="Int. J. Syst. Evol. Microbiol.">
        <title>The Global Catalogue of Microorganisms (GCM) 10K type strain sequencing project: providing services to taxonomists for standard genome sequencing and annotation.</title>
        <authorList>
            <consortium name="The Broad Institute Genomics Platform"/>
            <consortium name="The Broad Institute Genome Sequencing Center for Infectious Disease"/>
            <person name="Wu L."/>
            <person name="Ma J."/>
        </authorList>
    </citation>
    <scope>NUCLEOTIDE SEQUENCE [LARGE SCALE GENOMIC DNA]</scope>
    <source>
        <strain evidence="4">CGMCC 1.15480</strain>
    </source>
</reference>
<sequence>MRDGGRRPAELDWLTVSSTPLSPALPDKLAEIVDDFQAVDERERLQLLLEFSRELADLPAEYGQHPELLEQVVECQTPLFVKVDVADGGARVDLHFSAPAEAPTTRGFASVLQQGLAGSTAAQVLAVPEDTPDMLGLTRAVTPLRMRGMGAMLMRIKRQVAQQLAARDASAS</sequence>
<evidence type="ECO:0000313" key="3">
    <source>
        <dbReference type="EMBL" id="GGD00166.1"/>
    </source>
</evidence>